<gene>
    <name evidence="1" type="ORF">GCM10009627_07440</name>
</gene>
<dbReference type="InterPro" id="IPR031325">
    <property type="entry name" value="RHS_repeat"/>
</dbReference>
<dbReference type="Proteomes" id="UP001501742">
    <property type="component" value="Unassembled WGS sequence"/>
</dbReference>
<dbReference type="InterPro" id="IPR006530">
    <property type="entry name" value="YD"/>
</dbReference>
<evidence type="ECO:0000313" key="2">
    <source>
        <dbReference type="Proteomes" id="UP001501742"/>
    </source>
</evidence>
<accession>A0ABN1ZAL3</accession>
<dbReference type="InterPro" id="IPR022385">
    <property type="entry name" value="Rhs_assc_core"/>
</dbReference>
<comment type="caution">
    <text evidence="1">The sequence shown here is derived from an EMBL/GenBank/DDBJ whole genome shotgun (WGS) entry which is preliminary data.</text>
</comment>
<keyword evidence="2" id="KW-1185">Reference proteome</keyword>
<reference evidence="1 2" key="1">
    <citation type="journal article" date="2019" name="Int. J. Syst. Evol. Microbiol.">
        <title>The Global Catalogue of Microorganisms (GCM) 10K type strain sequencing project: providing services to taxonomists for standard genome sequencing and annotation.</title>
        <authorList>
            <consortium name="The Broad Institute Genomics Platform"/>
            <consortium name="The Broad Institute Genome Sequencing Center for Infectious Disease"/>
            <person name="Wu L."/>
            <person name="Ma J."/>
        </authorList>
    </citation>
    <scope>NUCLEOTIDE SEQUENCE [LARGE SCALE GENOMIC DNA]</scope>
    <source>
        <strain evidence="1 2">JCM 12140</strain>
    </source>
</reference>
<sequence length="646" mass="68915">MTINDLTHPDGTPTVHRLEYGARGELLRRTTTRAGRSTTTRWEYDAAGNQRAVVPPDGVRTEFDRGRGGVLTAIRRSDFPEATFRHDGDGRLTGAIAGALAQAWEYDDGFLVSHSSDGSETVLERDDRGRLTAVRGPDGEAVRYEYDAASQLLAARDGSSVSTWSYDGSGRLVDEQRAADRCSYSHDGAGALLEAERHGDAPSVVRFAYDGLGRRVRAESDEVTTSYAWDELGHLRTVVREDGTGTDRTDLWVNALGELAEVNGTTLSWDPTTPVPTLMSVGDAPVVTAPGLLGVDGTWTSAGWRRARSTQRADPWTATDAVTAAGLPDGIGVSPTGTVVVGGLEFTGARMYDPSVRSFLSPDPLPAVVGAAWSDNPYSYAGNDPVNQIDPSGLRPITDAELAAYGAGRQGLLGIAHRFSNNGAFAMDGDVHASHALSWLLGMSLLDPSPGPGFWLGLLSPMPLIGIPIGMAADFYAGTVLTSGQGEMLFGWATGTSPRTLLYGSDSKMTQAVSQELTPARRERAVKGLKDGNAVVSDRLGYSAGPASLSNENLIRDIGTVLTWPIASERDRTLLALGTYDVEARLVRENGDGTATVEYTAVNETTLGSLLRFPGADYEGLNRAAGEDGPASRVTEEFTWKETVEW</sequence>
<proteinExistence type="predicted"/>
<dbReference type="PANTHER" id="PTHR32305:SF15">
    <property type="entry name" value="PROTEIN RHSA-RELATED"/>
    <property type="match status" value="1"/>
</dbReference>
<dbReference type="InterPro" id="IPR050708">
    <property type="entry name" value="T6SS_VgrG/RHS"/>
</dbReference>
<dbReference type="Gene3D" id="2.180.10.10">
    <property type="entry name" value="RHS repeat-associated core"/>
    <property type="match status" value="3"/>
</dbReference>
<evidence type="ECO:0000313" key="1">
    <source>
        <dbReference type="EMBL" id="GAA1492398.1"/>
    </source>
</evidence>
<dbReference type="NCBIfam" id="TIGR03696">
    <property type="entry name" value="Rhs_assc_core"/>
    <property type="match status" value="1"/>
</dbReference>
<dbReference type="NCBIfam" id="TIGR01643">
    <property type="entry name" value="YD_repeat_2x"/>
    <property type="match status" value="1"/>
</dbReference>
<name>A0ABN1ZAL3_9MICO</name>
<organism evidence="1 2">
    <name type="scientific">Curtobacterium herbarum</name>
    <dbReference type="NCBI Taxonomy" id="150122"/>
    <lineage>
        <taxon>Bacteria</taxon>
        <taxon>Bacillati</taxon>
        <taxon>Actinomycetota</taxon>
        <taxon>Actinomycetes</taxon>
        <taxon>Micrococcales</taxon>
        <taxon>Microbacteriaceae</taxon>
        <taxon>Curtobacterium</taxon>
    </lineage>
</organism>
<dbReference type="PANTHER" id="PTHR32305">
    <property type="match status" value="1"/>
</dbReference>
<dbReference type="EMBL" id="BAAAJX010000003">
    <property type="protein sequence ID" value="GAA1492398.1"/>
    <property type="molecule type" value="Genomic_DNA"/>
</dbReference>
<protein>
    <recommendedName>
        <fullName evidence="3">RHS repeat-associated core domain-containing protein</fullName>
    </recommendedName>
</protein>
<dbReference type="Pfam" id="PF05593">
    <property type="entry name" value="RHS_repeat"/>
    <property type="match status" value="1"/>
</dbReference>
<evidence type="ECO:0008006" key="3">
    <source>
        <dbReference type="Google" id="ProtNLM"/>
    </source>
</evidence>